<gene>
    <name evidence="1" type="ORF">SCLCIDRAFT_1220740</name>
</gene>
<reference evidence="2" key="2">
    <citation type="submission" date="2015-01" db="EMBL/GenBank/DDBJ databases">
        <title>Evolutionary Origins and Diversification of the Mycorrhizal Mutualists.</title>
        <authorList>
            <consortium name="DOE Joint Genome Institute"/>
            <consortium name="Mycorrhizal Genomics Consortium"/>
            <person name="Kohler A."/>
            <person name="Kuo A."/>
            <person name="Nagy L.G."/>
            <person name="Floudas D."/>
            <person name="Copeland A."/>
            <person name="Barry K.W."/>
            <person name="Cichocki N."/>
            <person name="Veneault-Fourrey C."/>
            <person name="LaButti K."/>
            <person name="Lindquist E.A."/>
            <person name="Lipzen A."/>
            <person name="Lundell T."/>
            <person name="Morin E."/>
            <person name="Murat C."/>
            <person name="Riley R."/>
            <person name="Ohm R."/>
            <person name="Sun H."/>
            <person name="Tunlid A."/>
            <person name="Henrissat B."/>
            <person name="Grigoriev I.V."/>
            <person name="Hibbett D.S."/>
            <person name="Martin F."/>
        </authorList>
    </citation>
    <scope>NUCLEOTIDE SEQUENCE [LARGE SCALE GENOMIC DNA]</scope>
    <source>
        <strain evidence="2">Foug A</strain>
    </source>
</reference>
<name>A0A0C2ZTN8_9AGAM</name>
<dbReference type="AlphaFoldDB" id="A0A0C2ZTN8"/>
<sequence>MRVVDNTYSTIRSGQNSRGEKITRRMESIPAHNLVGMPTVMIEGYLLVECFWWECHPTVRLLRGLSTVQNIVSGPGSVDELILHAGYIFLLQQEIWHWAGDSEPIWTHTRMVISRTGITAESSALFIPVLNFGLKNNVPLRMCSVSHFGLGSPPLMMHLFVRPFRSIRTSISSNTTPQGTSLWQVPSSLRLLQVISHPTYISLCEPSLITRMSSMISNRPHEPSMQTPTPSKTQWAYKRTVLCLLLRISPADVSAQ</sequence>
<accession>A0A0C2ZTN8</accession>
<dbReference type="EMBL" id="KN822125">
    <property type="protein sequence ID" value="KIM55912.1"/>
    <property type="molecule type" value="Genomic_DNA"/>
</dbReference>
<reference evidence="1 2" key="1">
    <citation type="submission" date="2014-04" db="EMBL/GenBank/DDBJ databases">
        <authorList>
            <consortium name="DOE Joint Genome Institute"/>
            <person name="Kuo A."/>
            <person name="Kohler A."/>
            <person name="Nagy L.G."/>
            <person name="Floudas D."/>
            <person name="Copeland A."/>
            <person name="Barry K.W."/>
            <person name="Cichocki N."/>
            <person name="Veneault-Fourrey C."/>
            <person name="LaButti K."/>
            <person name="Lindquist E.A."/>
            <person name="Lipzen A."/>
            <person name="Lundell T."/>
            <person name="Morin E."/>
            <person name="Murat C."/>
            <person name="Sun H."/>
            <person name="Tunlid A."/>
            <person name="Henrissat B."/>
            <person name="Grigoriev I.V."/>
            <person name="Hibbett D.S."/>
            <person name="Martin F."/>
            <person name="Nordberg H.P."/>
            <person name="Cantor M.N."/>
            <person name="Hua S.X."/>
        </authorList>
    </citation>
    <scope>NUCLEOTIDE SEQUENCE [LARGE SCALE GENOMIC DNA]</scope>
    <source>
        <strain evidence="1 2">Foug A</strain>
    </source>
</reference>
<protein>
    <submittedName>
        <fullName evidence="1">Uncharacterized protein</fullName>
    </submittedName>
</protein>
<dbReference type="Proteomes" id="UP000053989">
    <property type="component" value="Unassembled WGS sequence"/>
</dbReference>
<evidence type="ECO:0000313" key="1">
    <source>
        <dbReference type="EMBL" id="KIM55912.1"/>
    </source>
</evidence>
<proteinExistence type="predicted"/>
<evidence type="ECO:0000313" key="2">
    <source>
        <dbReference type="Proteomes" id="UP000053989"/>
    </source>
</evidence>
<dbReference type="InParanoid" id="A0A0C2ZTN8"/>
<organism evidence="1 2">
    <name type="scientific">Scleroderma citrinum Foug A</name>
    <dbReference type="NCBI Taxonomy" id="1036808"/>
    <lineage>
        <taxon>Eukaryota</taxon>
        <taxon>Fungi</taxon>
        <taxon>Dikarya</taxon>
        <taxon>Basidiomycota</taxon>
        <taxon>Agaricomycotina</taxon>
        <taxon>Agaricomycetes</taxon>
        <taxon>Agaricomycetidae</taxon>
        <taxon>Boletales</taxon>
        <taxon>Sclerodermatineae</taxon>
        <taxon>Sclerodermataceae</taxon>
        <taxon>Scleroderma</taxon>
    </lineage>
</organism>
<dbReference type="HOGENOM" id="CLU_1086490_0_0_1"/>
<keyword evidence="2" id="KW-1185">Reference proteome</keyword>